<name>A0A1J0GFN2_9CLOT</name>
<evidence type="ECO:0000256" key="9">
    <source>
        <dbReference type="RuleBase" id="RU362122"/>
    </source>
</evidence>
<dbReference type="NCBIfam" id="TIGR00796">
    <property type="entry name" value="livcs"/>
    <property type="match status" value="1"/>
</dbReference>
<evidence type="ECO:0000256" key="5">
    <source>
        <dbReference type="ARBA" id="ARBA00022692"/>
    </source>
</evidence>
<dbReference type="GO" id="GO:0015818">
    <property type="term" value="P:isoleucine transport"/>
    <property type="evidence" value="ECO:0007669"/>
    <property type="project" value="TreeGrafter"/>
</dbReference>
<comment type="function">
    <text evidence="9">Component of the transport system for branched-chain amino acids.</text>
</comment>
<keyword evidence="6 9" id="KW-0029">Amino-acid transport</keyword>
<feature type="transmembrane region" description="Helical" evidence="9">
    <location>
        <begin position="364"/>
        <end position="385"/>
    </location>
</feature>
<dbReference type="KEGG" id="ceu:A7L45_08970"/>
<evidence type="ECO:0000256" key="7">
    <source>
        <dbReference type="ARBA" id="ARBA00022989"/>
    </source>
</evidence>
<feature type="transmembrane region" description="Helical" evidence="9">
    <location>
        <begin position="7"/>
        <end position="27"/>
    </location>
</feature>
<dbReference type="PANTHER" id="PTHR30588:SF0">
    <property type="entry name" value="BRANCHED-CHAIN AMINO ACID PERMEASE BRNQ"/>
    <property type="match status" value="1"/>
</dbReference>
<keyword evidence="4" id="KW-1003">Cell membrane</keyword>
<dbReference type="RefSeq" id="WP_071612479.1">
    <property type="nucleotide sequence ID" value="NZ_CP015756.1"/>
</dbReference>
<comment type="similarity">
    <text evidence="2 9">Belongs to the branched chain amino acid transporter family.</text>
</comment>
<dbReference type="GO" id="GO:0015188">
    <property type="term" value="F:L-isoleucine transmembrane transporter activity"/>
    <property type="evidence" value="ECO:0007669"/>
    <property type="project" value="TreeGrafter"/>
</dbReference>
<accession>A0A1J0GFN2</accession>
<keyword evidence="8 9" id="KW-0472">Membrane</keyword>
<dbReference type="Gene3D" id="1.20.1740.10">
    <property type="entry name" value="Amino acid/polyamine transporter I"/>
    <property type="match status" value="1"/>
</dbReference>
<dbReference type="AlphaFoldDB" id="A0A1J0GFN2"/>
<proteinExistence type="inferred from homology"/>
<evidence type="ECO:0000256" key="4">
    <source>
        <dbReference type="ARBA" id="ARBA00022475"/>
    </source>
</evidence>
<comment type="subcellular location">
    <subcellularLocation>
        <location evidence="1 9">Cell membrane</location>
        <topology evidence="1 9">Multi-pass membrane protein</topology>
    </subcellularLocation>
</comment>
<dbReference type="EMBL" id="CP015756">
    <property type="protein sequence ID" value="APC40188.1"/>
    <property type="molecule type" value="Genomic_DNA"/>
</dbReference>
<feature type="transmembrane region" description="Helical" evidence="9">
    <location>
        <begin position="146"/>
        <end position="164"/>
    </location>
</feature>
<evidence type="ECO:0000256" key="1">
    <source>
        <dbReference type="ARBA" id="ARBA00004651"/>
    </source>
</evidence>
<dbReference type="GO" id="GO:0015820">
    <property type="term" value="P:L-leucine transport"/>
    <property type="evidence" value="ECO:0007669"/>
    <property type="project" value="TreeGrafter"/>
</dbReference>
<evidence type="ECO:0000256" key="8">
    <source>
        <dbReference type="ARBA" id="ARBA00023136"/>
    </source>
</evidence>
<dbReference type="GO" id="GO:0005886">
    <property type="term" value="C:plasma membrane"/>
    <property type="evidence" value="ECO:0007669"/>
    <property type="project" value="UniProtKB-SubCell"/>
</dbReference>
<keyword evidence="11" id="KW-1185">Reference proteome</keyword>
<dbReference type="InterPro" id="IPR004685">
    <property type="entry name" value="Brnchd-chn_aa_trnsp_Livcs"/>
</dbReference>
<feature type="transmembrane region" description="Helical" evidence="9">
    <location>
        <begin position="79"/>
        <end position="96"/>
    </location>
</feature>
<dbReference type="OrthoDB" id="9783920at2"/>
<sequence length="437" mass="46192">MKSSTKHSLIIGFALFAMFFGAGNLIFPPFLGKAAGSAYFTSITGFLITGVGLPLIGIIACAKINGTYEKMANRVGKKFAVITSVALILVIGPLLAIPRTAATTFELGIHPLFPSVSQNIIVILYFLVTLAFVLKPSSIIDNVGKILTPALLLMLAIIIFKGIIDPIGPIVNTSYKNGFSKALIEGYQTMDVMASVIFAGIIISSVKAKGYKNAKDIMKMTIKSAIVAVTGLAFVYGGLMYLGTQSSTLFPKNIARTTLVTELVKLDLGNIGSVVLSLCVALACLTTAIGLLASGAEFFANLSKNKLSYKTAAIIMAVVSGLIATNDVDSIVTFAGPVLQILYPIVIVLIVITLLGDKVKNNKVVAITIYTTLIISILDTINATYAGSIGFIKFIPLASAGFSWLIPTLLAFVISNLSIKSKQDAIDEDDTNSVLES</sequence>
<feature type="transmembrane region" description="Helical" evidence="9">
    <location>
        <begin position="391"/>
        <end position="414"/>
    </location>
</feature>
<feature type="transmembrane region" description="Helical" evidence="9">
    <location>
        <begin position="271"/>
        <end position="295"/>
    </location>
</feature>
<protein>
    <recommendedName>
        <fullName evidence="9">Branched-chain amino acid transport system carrier protein</fullName>
    </recommendedName>
</protein>
<keyword evidence="5 9" id="KW-0812">Transmembrane</keyword>
<feature type="transmembrane region" description="Helical" evidence="9">
    <location>
        <begin position="331"/>
        <end position="352"/>
    </location>
</feature>
<feature type="transmembrane region" description="Helical" evidence="9">
    <location>
        <begin position="39"/>
        <end position="59"/>
    </location>
</feature>
<dbReference type="PANTHER" id="PTHR30588">
    <property type="entry name" value="BRANCHED-CHAIN AMINO ACID TRANSPORT SYSTEM 2 CARRIER PROTEIN"/>
    <property type="match status" value="1"/>
</dbReference>
<feature type="transmembrane region" description="Helical" evidence="9">
    <location>
        <begin position="116"/>
        <end position="134"/>
    </location>
</feature>
<organism evidence="10 11">
    <name type="scientific">Clostridium estertheticum subsp. estertheticum</name>
    <dbReference type="NCBI Taxonomy" id="1552"/>
    <lineage>
        <taxon>Bacteria</taxon>
        <taxon>Bacillati</taxon>
        <taxon>Bacillota</taxon>
        <taxon>Clostridia</taxon>
        <taxon>Eubacteriales</taxon>
        <taxon>Clostridiaceae</taxon>
        <taxon>Clostridium</taxon>
    </lineage>
</organism>
<gene>
    <name evidence="10" type="ORF">A7L45_08970</name>
</gene>
<evidence type="ECO:0000313" key="11">
    <source>
        <dbReference type="Proteomes" id="UP000182569"/>
    </source>
</evidence>
<dbReference type="GO" id="GO:0005304">
    <property type="term" value="F:L-valine transmembrane transporter activity"/>
    <property type="evidence" value="ECO:0007669"/>
    <property type="project" value="TreeGrafter"/>
</dbReference>
<keyword evidence="7 9" id="KW-1133">Transmembrane helix</keyword>
<feature type="transmembrane region" description="Helical" evidence="9">
    <location>
        <begin position="184"/>
        <end position="203"/>
    </location>
</feature>
<evidence type="ECO:0000313" key="10">
    <source>
        <dbReference type="EMBL" id="APC40188.1"/>
    </source>
</evidence>
<evidence type="ECO:0000256" key="3">
    <source>
        <dbReference type="ARBA" id="ARBA00022448"/>
    </source>
</evidence>
<evidence type="ECO:0000256" key="6">
    <source>
        <dbReference type="ARBA" id="ARBA00022970"/>
    </source>
</evidence>
<feature type="transmembrane region" description="Helical" evidence="9">
    <location>
        <begin position="224"/>
        <end position="243"/>
    </location>
</feature>
<dbReference type="Proteomes" id="UP000182569">
    <property type="component" value="Chromosome"/>
</dbReference>
<keyword evidence="3 9" id="KW-0813">Transport</keyword>
<evidence type="ECO:0000256" key="2">
    <source>
        <dbReference type="ARBA" id="ARBA00008540"/>
    </source>
</evidence>
<feature type="transmembrane region" description="Helical" evidence="9">
    <location>
        <begin position="307"/>
        <end position="325"/>
    </location>
</feature>
<dbReference type="GO" id="GO:0015190">
    <property type="term" value="F:L-leucine transmembrane transporter activity"/>
    <property type="evidence" value="ECO:0007669"/>
    <property type="project" value="TreeGrafter"/>
</dbReference>
<dbReference type="Pfam" id="PF05525">
    <property type="entry name" value="Branch_AA_trans"/>
    <property type="match status" value="1"/>
</dbReference>
<reference evidence="11" key="1">
    <citation type="journal article" date="2016" name="Front. Microbiol.">
        <title>Complete Genome Sequence of Clostridium estertheticum DSM 8809, a Microbe Identified in Spoiled Vacuum Packed Beef.</title>
        <authorList>
            <person name="Yu Z."/>
            <person name="Gunn L."/>
            <person name="Brennan E."/>
            <person name="Reid R."/>
            <person name="Wall P.G."/>
            <person name="Gaora O.P."/>
            <person name="Hurley D."/>
            <person name="Bolton D."/>
            <person name="Fanning S."/>
        </authorList>
    </citation>
    <scope>NUCLEOTIDE SEQUENCE [LARGE SCALE GENOMIC DNA]</scope>
    <source>
        <strain evidence="11">DSM 8809</strain>
    </source>
</reference>